<gene>
    <name evidence="1" type="ORF">BDD41_0783</name>
</gene>
<dbReference type="RefSeq" id="WP_116220816.1">
    <property type="nucleotide sequence ID" value="NZ_CP038196.1"/>
</dbReference>
<reference evidence="1 2" key="1">
    <citation type="submission" date="2018-08" db="EMBL/GenBank/DDBJ databases">
        <title>Genomic Encyclopedia of Archaeal and Bacterial Type Strains, Phase II (KMG-II): from individual species to whole genera.</title>
        <authorList>
            <person name="Goeker M."/>
        </authorList>
    </citation>
    <scope>NUCLEOTIDE SEQUENCE [LARGE SCALE GENOMIC DNA]</scope>
    <source>
        <strain evidence="1 2">DSM 17099</strain>
    </source>
</reference>
<protein>
    <submittedName>
        <fullName evidence="1">Uncharacterized protein</fullName>
    </submittedName>
</protein>
<dbReference type="EMBL" id="QTUJ01000001">
    <property type="protein sequence ID" value="REF72314.1"/>
    <property type="molecule type" value="Genomic_DNA"/>
</dbReference>
<evidence type="ECO:0000313" key="2">
    <source>
        <dbReference type="Proteomes" id="UP000256941"/>
    </source>
</evidence>
<accession>A0A3D9XPF4</accession>
<name>A0A3D9XPF4_PARVE</name>
<dbReference type="Proteomes" id="UP000256941">
    <property type="component" value="Unassembled WGS sequence"/>
</dbReference>
<evidence type="ECO:0000313" key="1">
    <source>
        <dbReference type="EMBL" id="REF72314.1"/>
    </source>
</evidence>
<comment type="caution">
    <text evidence="1">The sequence shown here is derived from an EMBL/GenBank/DDBJ whole genome shotgun (WGS) entry which is preliminary data.</text>
</comment>
<sequence length="111" mass="11911">MADFTGEVIAKVGGQEYRLALGLRGIARLQEEYGANLDPIQGMGQAEGDLPDFSVLLRIVDVALERHHPEVAGDVAEQLLAADMSLPGKLLTAAFPDQKSEGRPGKSKARR</sequence>
<proteinExistence type="predicted"/>
<dbReference type="AlphaFoldDB" id="A0A3D9XPF4"/>
<organism evidence="1 2">
    <name type="scientific">Paracoccus versutus</name>
    <name type="common">Thiobacillus versutus</name>
    <dbReference type="NCBI Taxonomy" id="34007"/>
    <lineage>
        <taxon>Bacteria</taxon>
        <taxon>Pseudomonadati</taxon>
        <taxon>Pseudomonadota</taxon>
        <taxon>Alphaproteobacteria</taxon>
        <taxon>Rhodobacterales</taxon>
        <taxon>Paracoccaceae</taxon>
        <taxon>Paracoccus</taxon>
    </lineage>
</organism>